<comment type="caution">
    <text evidence="1">The sequence shown here is derived from an EMBL/GenBank/DDBJ whole genome shotgun (WGS) entry which is preliminary data.</text>
</comment>
<protein>
    <submittedName>
        <fullName evidence="1">Uncharacterized protein</fullName>
    </submittedName>
</protein>
<reference evidence="2" key="1">
    <citation type="journal article" date="2014" name="Environ. Microbiol.">
        <title>Comparative genomics of the marine bacterial genus Glaciecola reveals the high degree of genomic diversity and genomic characteristic for cold adaptation.</title>
        <authorList>
            <person name="Qin Q.L."/>
            <person name="Xie B.B."/>
            <person name="Yu Y."/>
            <person name="Shu Y.L."/>
            <person name="Rong J.C."/>
            <person name="Zhang Y.J."/>
            <person name="Zhao D.L."/>
            <person name="Chen X.L."/>
            <person name="Zhang X.Y."/>
            <person name="Chen B."/>
            <person name="Zhou B.C."/>
            <person name="Zhang Y.Z."/>
        </authorList>
    </citation>
    <scope>NUCLEOTIDE SEQUENCE [LARGE SCALE GENOMIC DNA]</scope>
    <source>
        <strain evidence="2">LMG 21857</strain>
    </source>
</reference>
<dbReference type="EMBL" id="BAER01000069">
    <property type="protein sequence ID" value="GAC33666.1"/>
    <property type="molecule type" value="Genomic_DNA"/>
</dbReference>
<keyword evidence="2" id="KW-1185">Reference proteome</keyword>
<dbReference type="STRING" id="1129793.GPLA_2772"/>
<evidence type="ECO:0000313" key="1">
    <source>
        <dbReference type="EMBL" id="GAC33666.1"/>
    </source>
</evidence>
<dbReference type="AlphaFoldDB" id="K6ZC34"/>
<sequence length="37" mass="4042">MATLTSRHAAAYINLRGYSESAAFAKPENEGVVKLHH</sequence>
<gene>
    <name evidence="1" type="ORF">GPLA_2772</name>
</gene>
<accession>K6ZC34</accession>
<name>K6ZC34_9ALTE</name>
<organism evidence="1 2">
    <name type="scientific">Paraglaciecola polaris LMG 21857</name>
    <dbReference type="NCBI Taxonomy" id="1129793"/>
    <lineage>
        <taxon>Bacteria</taxon>
        <taxon>Pseudomonadati</taxon>
        <taxon>Pseudomonadota</taxon>
        <taxon>Gammaproteobacteria</taxon>
        <taxon>Alteromonadales</taxon>
        <taxon>Alteromonadaceae</taxon>
        <taxon>Paraglaciecola</taxon>
    </lineage>
</organism>
<dbReference type="Proteomes" id="UP000006322">
    <property type="component" value="Unassembled WGS sequence"/>
</dbReference>
<evidence type="ECO:0000313" key="2">
    <source>
        <dbReference type="Proteomes" id="UP000006322"/>
    </source>
</evidence>
<proteinExistence type="predicted"/>